<evidence type="ECO:0000313" key="2">
    <source>
        <dbReference type="Proteomes" id="UP000518904"/>
    </source>
</evidence>
<evidence type="ECO:0000313" key="1">
    <source>
        <dbReference type="EMBL" id="NMU84450.1"/>
    </source>
</evidence>
<reference evidence="1 2" key="1">
    <citation type="submission" date="2020-04" db="EMBL/GenBank/DDBJ databases">
        <title>Whole-genome sequencing of Vibrio spp. from China reveals different genetic environments of blaCTX-M-14 among diverse lineages.</title>
        <authorList>
            <person name="Zheng Z."/>
            <person name="Ye L."/>
            <person name="Chen S."/>
        </authorList>
    </citation>
    <scope>NUCLEOTIDE SEQUENCE [LARGE SCALE GENOMIC DNA]</scope>
    <source>
        <strain evidence="1 2">Vb0551</strain>
    </source>
</reference>
<organism evidence="1 2">
    <name type="scientific">Vibrio parahaemolyticus</name>
    <dbReference type="NCBI Taxonomy" id="670"/>
    <lineage>
        <taxon>Bacteria</taxon>
        <taxon>Pseudomonadati</taxon>
        <taxon>Pseudomonadota</taxon>
        <taxon>Gammaproteobacteria</taxon>
        <taxon>Vibrionales</taxon>
        <taxon>Vibrionaceae</taxon>
        <taxon>Vibrio</taxon>
    </lineage>
</organism>
<protein>
    <submittedName>
        <fullName evidence="1">Alpha/beta hydrolase</fullName>
    </submittedName>
</protein>
<dbReference type="Proteomes" id="UP000518904">
    <property type="component" value="Unassembled WGS sequence"/>
</dbReference>
<feature type="non-terminal residue" evidence="1">
    <location>
        <position position="1"/>
    </location>
</feature>
<dbReference type="EMBL" id="JABCLB010001765">
    <property type="protein sequence ID" value="NMU84450.1"/>
    <property type="molecule type" value="Genomic_DNA"/>
</dbReference>
<feature type="non-terminal residue" evidence="1">
    <location>
        <position position="79"/>
    </location>
</feature>
<dbReference type="GO" id="GO:0016787">
    <property type="term" value="F:hydrolase activity"/>
    <property type="evidence" value="ECO:0007669"/>
    <property type="project" value="UniProtKB-KW"/>
</dbReference>
<proteinExistence type="predicted"/>
<keyword evidence="1" id="KW-0378">Hydrolase</keyword>
<sequence length="79" mass="8977">GGLILDAYRVCQDAIDGLISMNGFYDAVRVQVAQRGEHGWKAFRQFMLEERTRLALGGEKQGIDPFEIYPLDPVSREYV</sequence>
<comment type="caution">
    <text evidence="1">The sequence shown here is derived from an EMBL/GenBank/DDBJ whole genome shotgun (WGS) entry which is preliminary data.</text>
</comment>
<dbReference type="AlphaFoldDB" id="A0A7Y0SJ35"/>
<gene>
    <name evidence="1" type="ORF">HKB16_16380</name>
</gene>
<name>A0A7Y0SJ35_VIBPH</name>
<accession>A0A7Y0SJ35</accession>